<protein>
    <submittedName>
        <fullName evidence="1">Uncharacterized protein</fullName>
    </submittedName>
</protein>
<dbReference type="Proteomes" id="UP000679352">
    <property type="component" value="Chromosome"/>
</dbReference>
<organism evidence="1 2">
    <name type="scientific">Gemmobacter fulvus</name>
    <dbReference type="NCBI Taxonomy" id="2840474"/>
    <lineage>
        <taxon>Bacteria</taxon>
        <taxon>Pseudomonadati</taxon>
        <taxon>Pseudomonadota</taxon>
        <taxon>Alphaproteobacteria</taxon>
        <taxon>Rhodobacterales</taxon>
        <taxon>Paracoccaceae</taxon>
        <taxon>Gemmobacter</taxon>
    </lineage>
</organism>
<reference evidence="1" key="1">
    <citation type="submission" date="2021-06" db="EMBL/GenBank/DDBJ databases">
        <title>Direct submission.</title>
        <authorList>
            <person name="Lee C.-S."/>
            <person name="Jin L."/>
        </authorList>
    </citation>
    <scope>NUCLEOTIDE SEQUENCE</scope>
    <source>
        <strain evidence="1">Con5</strain>
    </source>
</reference>
<gene>
    <name evidence="1" type="ORF">KM031_02115</name>
</gene>
<sequence>MDNSISGAVFTPSFYQTHLTDEEISVVLGVTHTTLRHNRRNLNMPIGTRHPADVVAFTGRTIRLSRNYTPVEQFKEWLVAHRPAALVALDKLVADKAALPGAGE</sequence>
<dbReference type="EMBL" id="CP076361">
    <property type="protein sequence ID" value="QWK90731.1"/>
    <property type="molecule type" value="Genomic_DNA"/>
</dbReference>
<accession>A0A975P954</accession>
<dbReference type="KEGG" id="gfu:KM031_02115"/>
<name>A0A975P954_9RHOB</name>
<dbReference type="RefSeq" id="WP_215504022.1">
    <property type="nucleotide sequence ID" value="NZ_CP076361.1"/>
</dbReference>
<keyword evidence="2" id="KW-1185">Reference proteome</keyword>
<evidence type="ECO:0000313" key="2">
    <source>
        <dbReference type="Proteomes" id="UP000679352"/>
    </source>
</evidence>
<evidence type="ECO:0000313" key="1">
    <source>
        <dbReference type="EMBL" id="QWK90731.1"/>
    </source>
</evidence>
<dbReference type="AlphaFoldDB" id="A0A975P954"/>
<proteinExistence type="predicted"/>